<dbReference type="Proteomes" id="UP000605361">
    <property type="component" value="Unassembled WGS sequence"/>
</dbReference>
<reference evidence="10" key="1">
    <citation type="submission" date="2020-11" db="EMBL/GenBank/DDBJ databases">
        <title>Whole-genome analyses of Nonomuraea sp. K274.</title>
        <authorList>
            <person name="Veyisoglu A."/>
        </authorList>
    </citation>
    <scope>NUCLEOTIDE SEQUENCE</scope>
    <source>
        <strain evidence="10">K274</strain>
    </source>
</reference>
<feature type="domain" description="Dihydroxy-acid/6-phosphogluconate dehydratase C-terminal" evidence="9">
    <location>
        <begin position="374"/>
        <end position="565"/>
    </location>
</feature>
<comment type="similarity">
    <text evidence="1">Belongs to the IlvD/Edd family.</text>
</comment>
<evidence type="ECO:0000256" key="6">
    <source>
        <dbReference type="ARBA" id="ARBA00023239"/>
    </source>
</evidence>
<evidence type="ECO:0000313" key="11">
    <source>
        <dbReference type="Proteomes" id="UP000605361"/>
    </source>
</evidence>
<evidence type="ECO:0000256" key="5">
    <source>
        <dbReference type="ARBA" id="ARBA00023014"/>
    </source>
</evidence>
<keyword evidence="3" id="KW-0479">Metal-binding</keyword>
<keyword evidence="5" id="KW-0411">Iron-sulfur</keyword>
<dbReference type="NCBIfam" id="NF009560">
    <property type="entry name" value="PRK13017.1"/>
    <property type="match status" value="1"/>
</dbReference>
<evidence type="ECO:0000256" key="3">
    <source>
        <dbReference type="ARBA" id="ARBA00022723"/>
    </source>
</evidence>
<dbReference type="InterPro" id="IPR042096">
    <property type="entry name" value="Dihydro-acid_dehy_C"/>
</dbReference>
<evidence type="ECO:0000259" key="9">
    <source>
        <dbReference type="Pfam" id="PF24877"/>
    </source>
</evidence>
<dbReference type="InterPro" id="IPR037237">
    <property type="entry name" value="IlvD/EDD_N"/>
</dbReference>
<proteinExistence type="inferred from homology"/>
<keyword evidence="7" id="KW-0100">Branched-chain amino acid biosynthesis</keyword>
<accession>A0A931A748</accession>
<dbReference type="Pfam" id="PF24877">
    <property type="entry name" value="ILV_EDD_C"/>
    <property type="match status" value="1"/>
</dbReference>
<dbReference type="Gene3D" id="3.50.30.80">
    <property type="entry name" value="IlvD/EDD C-terminal domain-like"/>
    <property type="match status" value="1"/>
</dbReference>
<dbReference type="NCBIfam" id="NF004784">
    <property type="entry name" value="PRK06131.1"/>
    <property type="match status" value="1"/>
</dbReference>
<dbReference type="PANTHER" id="PTHR43183">
    <property type="entry name" value="HYPOTHETICAL DIHYDROXYACID DEHYDRATASE (EUROFUNG)-RELATED"/>
    <property type="match status" value="1"/>
</dbReference>
<dbReference type="EMBL" id="JADOGI010000024">
    <property type="protein sequence ID" value="MBF8186240.1"/>
    <property type="molecule type" value="Genomic_DNA"/>
</dbReference>
<evidence type="ECO:0000259" key="8">
    <source>
        <dbReference type="Pfam" id="PF00920"/>
    </source>
</evidence>
<keyword evidence="7" id="KW-0028">Amino-acid biosynthesis</keyword>
<dbReference type="GO" id="GO:0051537">
    <property type="term" value="F:2 iron, 2 sulfur cluster binding"/>
    <property type="evidence" value="ECO:0007669"/>
    <property type="project" value="UniProtKB-KW"/>
</dbReference>
<protein>
    <submittedName>
        <fullName evidence="10">Dihydroxy-acid dehydratase family protein</fullName>
    </submittedName>
</protein>
<dbReference type="AlphaFoldDB" id="A0A931A748"/>
<dbReference type="PANTHER" id="PTHR43183:SF1">
    <property type="entry name" value="HYPOTHETICAL DIHYDROXY-ACID DEHYDRATASE (EUROFUNG)-RELATED"/>
    <property type="match status" value="1"/>
</dbReference>
<sequence length="588" mass="62615">MPSTERATGGLRSQAWWDNAGNPEMTALYLERFLNFGLSPAELQSGRPIIGIAQTGSDLVPCNRHHLALADRVKDGIRDGGGIPLEFPVHPLQETGKRPTAALDRNLAYLGLVEVLYGYPLDGVVLTTGCDKTTPACLAAAATVNIPAIVLSGGPMLNGYHQGERIASSGSGLVIWQSKRLLATGQIDYDEFMARVTASAPSIGHCNTMGTALSMNSLAEALGMSLPGCAAIPAPYRRRGQMAYDTGRRAVDLVREDLTPRKIMTWQAFENAIVVASAIAASTNVPIHINAIARHVGVPLSIQDWQRVGAGIPVLANVAPAGEFLGEDFYRAGGVPAIMRSLLTAGRVHGDAVTVSGRTVAENLADTPPADPTVIRPFDEPVAARGGLLIMTGNLFDSAVMKTSVLNGLHAVSDYRAIVFDGPEDYHARIEDPELGLDENCILVIRYTGPIGYPGSAEVVNMEIPAALLRRGFTTLPTLGDGRQSGTSDAPSILNASPEAAAGGNLAILRTGDRIRIDVDNARVDVLLPDEEIAARWADYTPPVFENQTPWQEIYRSTVGQLDSGGCLELALSYQDLVHTKGIPRDSH</sequence>
<dbReference type="InterPro" id="IPR000581">
    <property type="entry name" value="ILV_EDD_N"/>
</dbReference>
<dbReference type="Pfam" id="PF00920">
    <property type="entry name" value="ILVD_EDD_N"/>
    <property type="match status" value="1"/>
</dbReference>
<gene>
    <name evidence="10" type="ORF">ITP53_10875</name>
</gene>
<keyword evidence="2" id="KW-0001">2Fe-2S</keyword>
<dbReference type="RefSeq" id="WP_195895217.1">
    <property type="nucleotide sequence ID" value="NZ_JADOGI010000024.1"/>
</dbReference>
<keyword evidence="4" id="KW-0408">Iron</keyword>
<dbReference type="GO" id="GO:0016836">
    <property type="term" value="F:hydro-lyase activity"/>
    <property type="evidence" value="ECO:0007669"/>
    <property type="project" value="UniProtKB-ARBA"/>
</dbReference>
<dbReference type="InterPro" id="IPR020558">
    <property type="entry name" value="DiOHA_6PGluconate_deHydtase_CS"/>
</dbReference>
<keyword evidence="6" id="KW-0456">Lyase</keyword>
<dbReference type="InterPro" id="IPR056740">
    <property type="entry name" value="ILV_EDD_C"/>
</dbReference>
<evidence type="ECO:0000256" key="2">
    <source>
        <dbReference type="ARBA" id="ARBA00022714"/>
    </source>
</evidence>
<feature type="domain" description="Dihydroxy-acid/6-phosphogluconate dehydratase N-terminal" evidence="8">
    <location>
        <begin position="47"/>
        <end position="363"/>
    </location>
</feature>
<organism evidence="10 11">
    <name type="scientific">Nonomuraea cypriaca</name>
    <dbReference type="NCBI Taxonomy" id="1187855"/>
    <lineage>
        <taxon>Bacteria</taxon>
        <taxon>Bacillati</taxon>
        <taxon>Actinomycetota</taxon>
        <taxon>Actinomycetes</taxon>
        <taxon>Streptosporangiales</taxon>
        <taxon>Streptosporangiaceae</taxon>
        <taxon>Nonomuraea</taxon>
    </lineage>
</organism>
<evidence type="ECO:0000256" key="4">
    <source>
        <dbReference type="ARBA" id="ARBA00023004"/>
    </source>
</evidence>
<dbReference type="GO" id="GO:0009082">
    <property type="term" value="P:branched-chain amino acid biosynthetic process"/>
    <property type="evidence" value="ECO:0007669"/>
    <property type="project" value="UniProtKB-KW"/>
</dbReference>
<dbReference type="InterPro" id="IPR052352">
    <property type="entry name" value="Sugar_Degrad_Dehydratases"/>
</dbReference>
<dbReference type="SUPFAM" id="SSF143975">
    <property type="entry name" value="IlvD/EDD N-terminal domain-like"/>
    <property type="match status" value="1"/>
</dbReference>
<evidence type="ECO:0000313" key="10">
    <source>
        <dbReference type="EMBL" id="MBF8186240.1"/>
    </source>
</evidence>
<evidence type="ECO:0000256" key="7">
    <source>
        <dbReference type="ARBA" id="ARBA00023304"/>
    </source>
</evidence>
<dbReference type="SUPFAM" id="SSF52016">
    <property type="entry name" value="LeuD/IlvD-like"/>
    <property type="match status" value="1"/>
</dbReference>
<dbReference type="PROSITE" id="PS00886">
    <property type="entry name" value="ILVD_EDD_1"/>
    <property type="match status" value="1"/>
</dbReference>
<comment type="caution">
    <text evidence="10">The sequence shown here is derived from an EMBL/GenBank/DDBJ whole genome shotgun (WGS) entry which is preliminary data.</text>
</comment>
<evidence type="ECO:0000256" key="1">
    <source>
        <dbReference type="ARBA" id="ARBA00006486"/>
    </source>
</evidence>
<keyword evidence="11" id="KW-1185">Reference proteome</keyword>
<name>A0A931A748_9ACTN</name>
<dbReference type="GO" id="GO:0046872">
    <property type="term" value="F:metal ion binding"/>
    <property type="evidence" value="ECO:0007669"/>
    <property type="project" value="UniProtKB-KW"/>
</dbReference>